<name>A0A175Y025_9SPHN</name>
<feature type="compositionally biased region" description="Low complexity" evidence="1">
    <location>
        <begin position="122"/>
        <end position="142"/>
    </location>
</feature>
<comment type="caution">
    <text evidence="2">The sequence shown here is derived from an EMBL/GenBank/DDBJ whole genome shotgun (WGS) entry which is preliminary data.</text>
</comment>
<proteinExistence type="predicted"/>
<dbReference type="AlphaFoldDB" id="A0A175Y025"/>
<evidence type="ECO:0008006" key="4">
    <source>
        <dbReference type="Google" id="ProtNLM"/>
    </source>
</evidence>
<organism evidence="2 3">
    <name type="scientific">Sphingomonas melonis TY</name>
    <dbReference type="NCBI Taxonomy" id="621456"/>
    <lineage>
        <taxon>Bacteria</taxon>
        <taxon>Pseudomonadati</taxon>
        <taxon>Pseudomonadota</taxon>
        <taxon>Alphaproteobacteria</taxon>
        <taxon>Sphingomonadales</taxon>
        <taxon>Sphingomonadaceae</taxon>
        <taxon>Sphingomonas</taxon>
    </lineage>
</organism>
<reference evidence="2" key="1">
    <citation type="submission" date="2016-03" db="EMBL/GenBank/DDBJ databases">
        <title>Sphingomonas melonis TY, whole genome shotgun sequencing.</title>
        <authorList>
            <person name="Wang H."/>
            <person name="Zhu P."/>
        </authorList>
    </citation>
    <scope>NUCLEOTIDE SEQUENCE [LARGE SCALE GENOMIC DNA]</scope>
    <source>
        <strain evidence="2">TY</strain>
    </source>
</reference>
<evidence type="ECO:0000256" key="1">
    <source>
        <dbReference type="SAM" id="MobiDB-lite"/>
    </source>
</evidence>
<accession>A0A175Y025</accession>
<dbReference type="OrthoDB" id="7585705at2"/>
<dbReference type="EMBL" id="LQCK02000045">
    <property type="protein sequence ID" value="KZB94094.1"/>
    <property type="molecule type" value="Genomic_DNA"/>
</dbReference>
<gene>
    <name evidence="2" type="ORF">AVM11_08805</name>
</gene>
<evidence type="ECO:0000313" key="3">
    <source>
        <dbReference type="Proteomes" id="UP000078460"/>
    </source>
</evidence>
<dbReference type="Proteomes" id="UP000078460">
    <property type="component" value="Unassembled WGS sequence"/>
</dbReference>
<dbReference type="RefSeq" id="WP_062125835.1">
    <property type="nucleotide sequence ID" value="NZ_CP017578.1"/>
</dbReference>
<evidence type="ECO:0000313" key="2">
    <source>
        <dbReference type="EMBL" id="KZB94094.1"/>
    </source>
</evidence>
<feature type="region of interest" description="Disordered" evidence="1">
    <location>
        <begin position="109"/>
        <end position="150"/>
    </location>
</feature>
<protein>
    <recommendedName>
        <fullName evidence="4">Gene transfer agent family protein</fullName>
    </recommendedName>
</protein>
<sequence>MVSANSQRGQLGFEVDIEGQREPQRWTMSFGTNALCAIEDTFQLTDITGLEGILKSNPSLRTIRTLFRLGLTDCHPDMTDMEAGLLIDRIGGLEPSLELVSRAIEQAFPEAAGSGAGGPRKPTATSGRGTGGRSTRPGARSGETQTSSGG</sequence>
<keyword evidence="3" id="KW-1185">Reference proteome</keyword>
<dbReference type="STRING" id="621456.BJP26_00575"/>
<dbReference type="KEGG" id="smy:BJP26_00575"/>